<dbReference type="STRING" id="1284197.S8A4H5"/>
<dbReference type="HOGENOM" id="CLU_021768_10_0_1"/>
<protein>
    <submittedName>
        <fullName evidence="1">Uncharacterized protein</fullName>
    </submittedName>
</protein>
<proteinExistence type="predicted"/>
<dbReference type="InterPro" id="IPR011009">
    <property type="entry name" value="Kinase-like_dom_sf"/>
</dbReference>
<dbReference type="EMBL" id="AQGS01000598">
    <property type="protein sequence ID" value="EPS37880.1"/>
    <property type="molecule type" value="Genomic_DNA"/>
</dbReference>
<reference evidence="1 2" key="1">
    <citation type="journal article" date="2013" name="PLoS Genet.">
        <title>Genomic mechanisms accounting for the adaptation to parasitism in nematode-trapping fungi.</title>
        <authorList>
            <person name="Meerupati T."/>
            <person name="Andersson K.M."/>
            <person name="Friman E."/>
            <person name="Kumar D."/>
            <person name="Tunlid A."/>
            <person name="Ahren D."/>
        </authorList>
    </citation>
    <scope>NUCLEOTIDE SEQUENCE [LARGE SCALE GENOMIC DNA]</scope>
    <source>
        <strain evidence="1 2">CBS 200.50</strain>
    </source>
</reference>
<evidence type="ECO:0000313" key="2">
    <source>
        <dbReference type="Proteomes" id="UP000015100"/>
    </source>
</evidence>
<reference evidence="2" key="2">
    <citation type="submission" date="2013-04" db="EMBL/GenBank/DDBJ databases">
        <title>Genomic mechanisms accounting for the adaptation to parasitism in nematode-trapping fungi.</title>
        <authorList>
            <person name="Ahren D.G."/>
        </authorList>
    </citation>
    <scope>NUCLEOTIDE SEQUENCE [LARGE SCALE GENOMIC DNA]</scope>
    <source>
        <strain evidence="2">CBS 200.50</strain>
    </source>
</reference>
<dbReference type="Proteomes" id="UP000015100">
    <property type="component" value="Unassembled WGS sequence"/>
</dbReference>
<organism evidence="1 2">
    <name type="scientific">Dactylellina haptotyla (strain CBS 200.50)</name>
    <name type="common">Nematode-trapping fungus</name>
    <name type="synonym">Monacrosporium haptotylum</name>
    <dbReference type="NCBI Taxonomy" id="1284197"/>
    <lineage>
        <taxon>Eukaryota</taxon>
        <taxon>Fungi</taxon>
        <taxon>Dikarya</taxon>
        <taxon>Ascomycota</taxon>
        <taxon>Pezizomycotina</taxon>
        <taxon>Orbiliomycetes</taxon>
        <taxon>Orbiliales</taxon>
        <taxon>Orbiliaceae</taxon>
        <taxon>Dactylellina</taxon>
    </lineage>
</organism>
<dbReference type="InterPro" id="IPR051678">
    <property type="entry name" value="AGP_Transferase"/>
</dbReference>
<dbReference type="PANTHER" id="PTHR21310:SF15">
    <property type="entry name" value="AMINOGLYCOSIDE PHOSPHOTRANSFERASE DOMAIN-CONTAINING PROTEIN"/>
    <property type="match status" value="1"/>
</dbReference>
<dbReference type="SUPFAM" id="SSF56112">
    <property type="entry name" value="Protein kinase-like (PK-like)"/>
    <property type="match status" value="1"/>
</dbReference>
<name>S8A4H5_DACHA</name>
<comment type="caution">
    <text evidence="1">The sequence shown here is derived from an EMBL/GenBank/DDBJ whole genome shotgun (WGS) entry which is preliminary data.</text>
</comment>
<keyword evidence="2" id="KW-1185">Reference proteome</keyword>
<sequence length="417" mass="47613">MKSVEDSTAFALADDAEQQAFRKHNASVVQELQELLEDNPAKNMESYISHLQENYPKRRKRVGERARRIAALTDDAGEAMQTIVVTGFRSISQIQDGTEVVLPLSGNLSRLLCYDEVKDLETNRTKYPSRFLSPKQTAQLNKLIHQGEIIHSLGGLSVLDIGHDIVVKIGHALDIGYLSDLATIQQSVPDIPIPETYAVLRDSNNKVHIFMSKAEGQSLDRLWPKLSIEQNKSVQSQLAHFFHLLRSISPPLEPDELHTPWGGGQPRRCKDVRRIEKVAENPIYTEEQFNLFLLESYDRARPRSDSRLRILKSFLRNDHKVVMTHADLHPRNICAELLSQSSEGNSGMEMDKESCIKVTGILDWETCGWYPEYWEYVKALNTIDPGDGLDDWWEYLPTESIGTWPYEYAIDLLLEKR</sequence>
<gene>
    <name evidence="1" type="ORF">H072_8489</name>
</gene>
<dbReference type="AlphaFoldDB" id="S8A4H5"/>
<evidence type="ECO:0000313" key="1">
    <source>
        <dbReference type="EMBL" id="EPS37880.1"/>
    </source>
</evidence>
<dbReference type="OrthoDB" id="2906425at2759"/>
<dbReference type="Gene3D" id="3.90.1200.10">
    <property type="match status" value="1"/>
</dbReference>
<accession>S8A4H5</accession>
<dbReference type="PANTHER" id="PTHR21310">
    <property type="entry name" value="AMINOGLYCOSIDE PHOSPHOTRANSFERASE-RELATED-RELATED"/>
    <property type="match status" value="1"/>
</dbReference>
<dbReference type="OMA" id="GTPRRCK"/>
<dbReference type="eggNOG" id="ENOG502S1T8">
    <property type="taxonomic scope" value="Eukaryota"/>
</dbReference>